<dbReference type="AlphaFoldDB" id="A0AAV5IE33"/>
<proteinExistence type="predicted"/>
<evidence type="ECO:0000313" key="2">
    <source>
        <dbReference type="Proteomes" id="UP001054252"/>
    </source>
</evidence>
<evidence type="ECO:0000313" key="1">
    <source>
        <dbReference type="EMBL" id="GKU95530.1"/>
    </source>
</evidence>
<comment type="caution">
    <text evidence="1">The sequence shown here is derived from an EMBL/GenBank/DDBJ whole genome shotgun (WGS) entry which is preliminary data.</text>
</comment>
<gene>
    <name evidence="1" type="ORF">SLEP1_g8879</name>
</gene>
<sequence length="58" mass="6808">MKFSNEVMKSIPFMEFEQGMQRRKLQAMLLFLVTPSCGNVTKRYSHDCSWEIYLSNGV</sequence>
<protein>
    <submittedName>
        <fullName evidence="1">Uncharacterized protein</fullName>
    </submittedName>
</protein>
<dbReference type="Proteomes" id="UP001054252">
    <property type="component" value="Unassembled WGS sequence"/>
</dbReference>
<name>A0AAV5IE33_9ROSI</name>
<accession>A0AAV5IE33</accession>
<reference evidence="1 2" key="1">
    <citation type="journal article" date="2021" name="Commun. Biol.">
        <title>The genome of Shorea leprosula (Dipterocarpaceae) highlights the ecological relevance of drought in aseasonal tropical rainforests.</title>
        <authorList>
            <person name="Ng K.K.S."/>
            <person name="Kobayashi M.J."/>
            <person name="Fawcett J.A."/>
            <person name="Hatakeyama M."/>
            <person name="Paape T."/>
            <person name="Ng C.H."/>
            <person name="Ang C.C."/>
            <person name="Tnah L.H."/>
            <person name="Lee C.T."/>
            <person name="Nishiyama T."/>
            <person name="Sese J."/>
            <person name="O'Brien M.J."/>
            <person name="Copetti D."/>
            <person name="Mohd Noor M.I."/>
            <person name="Ong R.C."/>
            <person name="Putra M."/>
            <person name="Sireger I.Z."/>
            <person name="Indrioko S."/>
            <person name="Kosugi Y."/>
            <person name="Izuno A."/>
            <person name="Isagi Y."/>
            <person name="Lee S.L."/>
            <person name="Shimizu K.K."/>
        </authorList>
    </citation>
    <scope>NUCLEOTIDE SEQUENCE [LARGE SCALE GENOMIC DNA]</scope>
    <source>
        <strain evidence="1">214</strain>
    </source>
</reference>
<dbReference type="EMBL" id="BPVZ01000009">
    <property type="protein sequence ID" value="GKU95530.1"/>
    <property type="molecule type" value="Genomic_DNA"/>
</dbReference>
<keyword evidence="2" id="KW-1185">Reference proteome</keyword>
<organism evidence="1 2">
    <name type="scientific">Rubroshorea leprosula</name>
    <dbReference type="NCBI Taxonomy" id="152421"/>
    <lineage>
        <taxon>Eukaryota</taxon>
        <taxon>Viridiplantae</taxon>
        <taxon>Streptophyta</taxon>
        <taxon>Embryophyta</taxon>
        <taxon>Tracheophyta</taxon>
        <taxon>Spermatophyta</taxon>
        <taxon>Magnoliopsida</taxon>
        <taxon>eudicotyledons</taxon>
        <taxon>Gunneridae</taxon>
        <taxon>Pentapetalae</taxon>
        <taxon>rosids</taxon>
        <taxon>malvids</taxon>
        <taxon>Malvales</taxon>
        <taxon>Dipterocarpaceae</taxon>
        <taxon>Rubroshorea</taxon>
    </lineage>
</organism>